<keyword evidence="3" id="KW-1185">Reference proteome</keyword>
<dbReference type="PANTHER" id="PTHR33116">
    <property type="entry name" value="REVERSE TRANSCRIPTASE ZINC-BINDING DOMAIN-CONTAINING PROTEIN-RELATED-RELATED"/>
    <property type="match status" value="1"/>
</dbReference>
<dbReference type="SUPFAM" id="SSF56672">
    <property type="entry name" value="DNA/RNA polymerases"/>
    <property type="match status" value="1"/>
</dbReference>
<dbReference type="InterPro" id="IPR000477">
    <property type="entry name" value="RT_dom"/>
</dbReference>
<dbReference type="CDD" id="cd01650">
    <property type="entry name" value="RT_nLTR_like"/>
    <property type="match status" value="1"/>
</dbReference>
<dbReference type="Pfam" id="PF00078">
    <property type="entry name" value="RVT_1"/>
    <property type="match status" value="1"/>
</dbReference>
<reference evidence="2" key="1">
    <citation type="journal article" date="2022" name="Int. J. Mol. Sci.">
        <title>Draft Genome of Tanacetum Coccineum: Genomic Comparison of Closely Related Tanacetum-Family Plants.</title>
        <authorList>
            <person name="Yamashiro T."/>
            <person name="Shiraishi A."/>
            <person name="Nakayama K."/>
            <person name="Satake H."/>
        </authorList>
    </citation>
    <scope>NUCLEOTIDE SEQUENCE</scope>
</reference>
<dbReference type="InterPro" id="IPR026960">
    <property type="entry name" value="RVT-Znf"/>
</dbReference>
<name>A0ABQ4YX14_9ASTR</name>
<accession>A0ABQ4YX14</accession>
<evidence type="ECO:0000313" key="3">
    <source>
        <dbReference type="Proteomes" id="UP001151760"/>
    </source>
</evidence>
<dbReference type="Pfam" id="PF13966">
    <property type="entry name" value="zf-RVT"/>
    <property type="match status" value="1"/>
</dbReference>
<evidence type="ECO:0000259" key="1">
    <source>
        <dbReference type="PROSITE" id="PS50878"/>
    </source>
</evidence>
<organism evidence="2 3">
    <name type="scientific">Tanacetum coccineum</name>
    <dbReference type="NCBI Taxonomy" id="301880"/>
    <lineage>
        <taxon>Eukaryota</taxon>
        <taxon>Viridiplantae</taxon>
        <taxon>Streptophyta</taxon>
        <taxon>Embryophyta</taxon>
        <taxon>Tracheophyta</taxon>
        <taxon>Spermatophyta</taxon>
        <taxon>Magnoliopsida</taxon>
        <taxon>eudicotyledons</taxon>
        <taxon>Gunneridae</taxon>
        <taxon>Pentapetalae</taxon>
        <taxon>asterids</taxon>
        <taxon>campanulids</taxon>
        <taxon>Asterales</taxon>
        <taxon>Asteraceae</taxon>
        <taxon>Asteroideae</taxon>
        <taxon>Anthemideae</taxon>
        <taxon>Anthemidinae</taxon>
        <taxon>Tanacetum</taxon>
    </lineage>
</organism>
<comment type="caution">
    <text evidence="2">The sequence shown here is derived from an EMBL/GenBank/DDBJ whole genome shotgun (WGS) entry which is preliminary data.</text>
</comment>
<feature type="domain" description="Reverse transcriptase" evidence="1">
    <location>
        <begin position="41"/>
        <end position="389"/>
    </location>
</feature>
<evidence type="ECO:0000313" key="2">
    <source>
        <dbReference type="EMBL" id="GJS81490.1"/>
    </source>
</evidence>
<protein>
    <recommendedName>
        <fullName evidence="1">Reverse transcriptase domain-containing protein</fullName>
    </recommendedName>
</protein>
<dbReference type="PANTHER" id="PTHR33116:SF84">
    <property type="entry name" value="RNA-DIRECTED DNA POLYMERASE"/>
    <property type="match status" value="1"/>
</dbReference>
<dbReference type="InterPro" id="IPR043502">
    <property type="entry name" value="DNA/RNA_pol_sf"/>
</dbReference>
<dbReference type="Proteomes" id="UP001151760">
    <property type="component" value="Unassembled WGS sequence"/>
</dbReference>
<gene>
    <name evidence="2" type="ORF">Tco_0748031</name>
</gene>
<reference evidence="2" key="2">
    <citation type="submission" date="2022-01" db="EMBL/GenBank/DDBJ databases">
        <authorList>
            <person name="Yamashiro T."/>
            <person name="Shiraishi A."/>
            <person name="Satake H."/>
            <person name="Nakayama K."/>
        </authorList>
    </citation>
    <scope>NUCLEOTIDE SEQUENCE</scope>
</reference>
<dbReference type="EMBL" id="BQNB010010751">
    <property type="protein sequence ID" value="GJS81490.1"/>
    <property type="molecule type" value="Genomic_DNA"/>
</dbReference>
<dbReference type="PROSITE" id="PS50878">
    <property type="entry name" value="RT_POL"/>
    <property type="match status" value="1"/>
</dbReference>
<sequence length="721" mass="82902">MEKYEALNRQKMALSERETQMQDMAVSIDDIEALVKEVSALQKQEADQIEMMEINHTFMAPQKVNDYRPISCCNVIYECISKILTNRIIEGIKEARGSPRCAFKVDIQKAYDTVDWRFLGFILKCFGFHSTMIKWIMACVTSASFSICINGNVHGKILTNRIIEGIKEVVSENQSAFVPGRRILDNILLSQELMHNYHLKRGSPRCAFKVDIQKAYDTVDWRFLGFIFKCFGFHSTMIKWIMACVTSASFSICINGNVHGYFRGKMGLRQGDPLSPYLFTLVMEILTLILQRRVRTSESLKYHKHCKELRIINVCFKDDLFIFAHRDVDSAGVIMASLDEFRKVSGLVPSIQKSMAYFCNVLNHVKMVILNIMPFSKGELPVNYLGVPLISSRLSFARRLQLCKSVIASMQVFWASVLVIPMGIDYDIQQLIRGFLWCNGKYKVGNPKVAWVDICLPKKEGGLSLRSLEAFNLALILQDLELLIRSHCGFVGLTHINLEDAPYGTPNQICLLMEWRATNGTMTDFSVKCAWEVLRPHGIEVSWSHTVWYSHAILRHAFHLWLVMRRSLKTQDKLRQWDVAPTTDITQVRCSLCGTQPDSHEHLFFECSYSSKVWTLIRGLVGMDVVPPVLDNILAWFQPMGNKRTIQNIVGKILFAAASYFIWLERNNRLFKNNRRTPEELRDAIVVTVRLKLTTFRFKNKAKVHSLLSLWKMPTSFRFYG</sequence>
<proteinExistence type="predicted"/>